<reference evidence="2 3" key="1">
    <citation type="submission" date="2022-04" db="EMBL/GenBank/DDBJ databases">
        <title>Hymenobacter sp. isolated from the air.</title>
        <authorList>
            <person name="Won M."/>
            <person name="Lee C.-M."/>
            <person name="Woen H.-Y."/>
            <person name="Kwon S.-W."/>
        </authorList>
    </citation>
    <scope>NUCLEOTIDE SEQUENCE [LARGE SCALE GENOMIC DNA]</scope>
    <source>
        <strain evidence="3">5516 S-25</strain>
    </source>
</reference>
<accession>A0ABY4J4T2</accession>
<protein>
    <submittedName>
        <fullName evidence="2">Uncharacterized protein</fullName>
    </submittedName>
</protein>
<organism evidence="2 3">
    <name type="scientific">Hymenobacter sublimis</name>
    <dbReference type="NCBI Taxonomy" id="2933777"/>
    <lineage>
        <taxon>Bacteria</taxon>
        <taxon>Pseudomonadati</taxon>
        <taxon>Bacteroidota</taxon>
        <taxon>Cytophagia</taxon>
        <taxon>Cytophagales</taxon>
        <taxon>Hymenobacteraceae</taxon>
        <taxon>Hymenobacter</taxon>
    </lineage>
</organism>
<evidence type="ECO:0000313" key="2">
    <source>
        <dbReference type="EMBL" id="UPL47758.1"/>
    </source>
</evidence>
<dbReference type="RefSeq" id="WP_247974353.1">
    <property type="nucleotide sequence ID" value="NZ_CP095848.1"/>
</dbReference>
<feature type="region of interest" description="Disordered" evidence="1">
    <location>
        <begin position="1"/>
        <end position="21"/>
    </location>
</feature>
<evidence type="ECO:0000313" key="3">
    <source>
        <dbReference type="Proteomes" id="UP000829647"/>
    </source>
</evidence>
<keyword evidence="3" id="KW-1185">Reference proteome</keyword>
<sequence>MAASEPSVPPVRPSAARLEKARKRDRVKEAFFLTQNVVRGNVLHNTGGAFHVMRLLSIHKMPAGLLAPEHPWVTGLLPNSEEPIWPRNLVFRTPVGTQWAKADYVPEPDEAIVGKVGRFLAAMVRKSVATPEIPHGPQRRMPHAINYLHGAVHYNGLSLLFNTFAEAMQYLADTRFRQELRRLIRQEGREVTLVFRERNYDPQEFAYFSAFVMSHLPWFANVNGAGRKVMWGNPSPYPAVNIINGAWVADISRLRHGDALGIVRPPVEAGCYFQGDYGVPTRDFHSLERLHAYLINQWVRRRGFRGGLYFVDRRRVEPERYQQYLASDGQQWTGNQPLPNPLRQRWLRWRAKRKPGQP</sequence>
<evidence type="ECO:0000256" key="1">
    <source>
        <dbReference type="SAM" id="MobiDB-lite"/>
    </source>
</evidence>
<dbReference type="Proteomes" id="UP000829647">
    <property type="component" value="Chromosome"/>
</dbReference>
<gene>
    <name evidence="2" type="ORF">MWH26_11185</name>
</gene>
<proteinExistence type="predicted"/>
<dbReference type="EMBL" id="CP095848">
    <property type="protein sequence ID" value="UPL47758.1"/>
    <property type="molecule type" value="Genomic_DNA"/>
</dbReference>
<name>A0ABY4J4T2_9BACT</name>